<accession>A2RXP5</accession>
<dbReference type="KEGG" id="bml:BMA10229_0649"/>
<dbReference type="Proteomes" id="UP000002283">
    <property type="component" value="Chromosome II"/>
</dbReference>
<evidence type="ECO:0000313" key="1">
    <source>
        <dbReference type="EMBL" id="ABM98522.1"/>
    </source>
</evidence>
<evidence type="ECO:0000313" key="2">
    <source>
        <dbReference type="Proteomes" id="UP000002283"/>
    </source>
</evidence>
<organism evidence="1 2">
    <name type="scientific">Burkholderia mallei (strain NCTC 10229)</name>
    <dbReference type="NCBI Taxonomy" id="412022"/>
    <lineage>
        <taxon>Bacteria</taxon>
        <taxon>Pseudomonadati</taxon>
        <taxon>Pseudomonadota</taxon>
        <taxon>Betaproteobacteria</taxon>
        <taxon>Burkholderiales</taxon>
        <taxon>Burkholderiaceae</taxon>
        <taxon>Burkholderia</taxon>
        <taxon>pseudomallei group</taxon>
    </lineage>
</organism>
<name>A2RXP5_BURM9</name>
<dbReference type="EMBL" id="CP000545">
    <property type="protein sequence ID" value="ABM98522.1"/>
    <property type="molecule type" value="Genomic_DNA"/>
</dbReference>
<protein>
    <submittedName>
        <fullName evidence="1">Uncharacterized protein</fullName>
    </submittedName>
</protein>
<dbReference type="HOGENOM" id="CLU_1632245_0_0_4"/>
<dbReference type="AlphaFoldDB" id="A2RXP5"/>
<reference evidence="1 2" key="1">
    <citation type="submission" date="2007-01" db="EMBL/GenBank/DDBJ databases">
        <authorList>
            <person name="DeShazer D."/>
            <person name="Woods D.E."/>
            <person name="Nierman W.C."/>
        </authorList>
    </citation>
    <scope>NUCLEOTIDE SEQUENCE [LARGE SCALE GENOMIC DNA]</scope>
    <source>
        <strain evidence="1 2">NCTC 10229</strain>
    </source>
</reference>
<sequence length="162" mass="17418">MPLACAPGARIAPHERMHCAAPAARPVYCPARDGATPRRRRGAYETRRRRPSLSCRKLRFSSTTLPRCRAVVQSTFAYSPFDRSVACVKRLSMMSDPTRPAARARRAARAAGACGGEALLGGRLLTQAAQSFPASSKRPSSIRLRTFSALRSTASGDGLVCA</sequence>
<gene>
    <name evidence="1" type="ordered locus">BMA10229_0649</name>
</gene>
<proteinExistence type="predicted"/>